<accession>A0ABV7LHK6</accession>
<evidence type="ECO:0000313" key="4">
    <source>
        <dbReference type="Proteomes" id="UP001595536"/>
    </source>
</evidence>
<dbReference type="Pfam" id="PF13493">
    <property type="entry name" value="DUF4118"/>
    <property type="match status" value="1"/>
</dbReference>
<protein>
    <recommendedName>
        <fullName evidence="2">Sensor protein KdpD transmembrane domain-containing protein</fullName>
    </recommendedName>
</protein>
<keyword evidence="1" id="KW-1133">Transmembrane helix</keyword>
<evidence type="ECO:0000259" key="2">
    <source>
        <dbReference type="Pfam" id="PF13493"/>
    </source>
</evidence>
<feature type="transmembrane region" description="Helical" evidence="1">
    <location>
        <begin position="91"/>
        <end position="111"/>
    </location>
</feature>
<feature type="domain" description="Sensor protein KdpD transmembrane" evidence="2">
    <location>
        <begin position="19"/>
        <end position="109"/>
    </location>
</feature>
<proteinExistence type="predicted"/>
<gene>
    <name evidence="3" type="ORF">ACFOEX_11870</name>
</gene>
<dbReference type="Proteomes" id="UP001595536">
    <property type="component" value="Unassembled WGS sequence"/>
</dbReference>
<keyword evidence="1" id="KW-0812">Transmembrane</keyword>
<dbReference type="RefSeq" id="WP_376832228.1">
    <property type="nucleotide sequence ID" value="NZ_JBHLWR010000006.1"/>
</dbReference>
<sequence>MRLAARTRDIVTSPVGQFLVAAALAIIPTLPQLYLATSLIGAPMMTYLPAVALARHLAGRWSGVFVAIVGSLVCASLIFTPPWTFTLGQTFQGYFLLGLFVAGAAIILLLYEDRDEDAPPERRALAAAGAGGAWGQQDRQQLAARTIALAALNSWITKNIAVTARPLRLYRRGAAPAHVLAPTGVEERHMAVRSIHSAIGRLPYDEARPADLLERVSQLTLDDASGGRIRLNMITSYAFRPAHEHMVHALIMVAEILWDLALSVPDGGAVRMTVQNHGDDIVIHIEIIEGMLVRDARTHYISATATTIVHKMARDMGARYERISETERILQLPMAR</sequence>
<dbReference type="EMBL" id="JBHRUV010000074">
    <property type="protein sequence ID" value="MFC3267042.1"/>
    <property type="molecule type" value="Genomic_DNA"/>
</dbReference>
<evidence type="ECO:0000256" key="1">
    <source>
        <dbReference type="SAM" id="Phobius"/>
    </source>
</evidence>
<dbReference type="InterPro" id="IPR025201">
    <property type="entry name" value="KdpD_TM"/>
</dbReference>
<reference evidence="4" key="1">
    <citation type="journal article" date="2019" name="Int. J. Syst. Evol. Microbiol.">
        <title>The Global Catalogue of Microorganisms (GCM) 10K type strain sequencing project: providing services to taxonomists for standard genome sequencing and annotation.</title>
        <authorList>
            <consortium name="The Broad Institute Genomics Platform"/>
            <consortium name="The Broad Institute Genome Sequencing Center for Infectious Disease"/>
            <person name="Wu L."/>
            <person name="Ma J."/>
        </authorList>
    </citation>
    <scope>NUCLEOTIDE SEQUENCE [LARGE SCALE GENOMIC DNA]</scope>
    <source>
        <strain evidence="4">CCM 7941</strain>
    </source>
</reference>
<organism evidence="3 4">
    <name type="scientific">Camelimonas abortus</name>
    <dbReference type="NCBI Taxonomy" id="1017184"/>
    <lineage>
        <taxon>Bacteria</taxon>
        <taxon>Pseudomonadati</taxon>
        <taxon>Pseudomonadota</taxon>
        <taxon>Alphaproteobacteria</taxon>
        <taxon>Hyphomicrobiales</taxon>
        <taxon>Chelatococcaceae</taxon>
        <taxon>Camelimonas</taxon>
    </lineage>
</organism>
<comment type="caution">
    <text evidence="3">The sequence shown here is derived from an EMBL/GenBank/DDBJ whole genome shotgun (WGS) entry which is preliminary data.</text>
</comment>
<keyword evidence="4" id="KW-1185">Reference proteome</keyword>
<keyword evidence="1" id="KW-0472">Membrane</keyword>
<evidence type="ECO:0000313" key="3">
    <source>
        <dbReference type="EMBL" id="MFC3267042.1"/>
    </source>
</evidence>
<name>A0ABV7LHK6_9HYPH</name>
<feature type="transmembrane region" description="Helical" evidence="1">
    <location>
        <begin position="61"/>
        <end position="79"/>
    </location>
</feature>